<evidence type="ECO:0000259" key="4">
    <source>
        <dbReference type="PROSITE" id="PS51898"/>
    </source>
</evidence>
<dbReference type="InterPro" id="IPR002104">
    <property type="entry name" value="Integrase_catalytic"/>
</dbReference>
<name>A0A2H6LCA8_9NOSO</name>
<sequence length="363" mass="41910">MAPEIGLENKQGKLRLRLPRVIADGSLRYIYTGLPDTPENRKKAQVIAWQIEEDIRTGQLDPTLESYKQEFKPKTTVNKREPDLLELWVRFAEYKRPQLAVTTYEKDYIRKIPNHIKQLPAKKLTDAIAIRDYLLVNHSANTAKRVLIHLSACCKWAKDSGLIVHNPFTSMASTIRQPKTEVDIDPFTTAERDAILEAFRQHKPHYFPFVHFLFLTGCRTGEAIGLRWQHVNVDCSQITFCESFDSQLKIRKTTKTGTTRKFPCNQKLRELLLSVRPINSSPDSLVFYSPNGLPIDNGKFTNQVWRGCRSGQKVYKGLVTTLVDEGKVSRYRCPYNTSSPPRQFCWVKCLDINAAFFYVHPWF</sequence>
<proteinExistence type="inferred from homology"/>
<dbReference type="GO" id="GO:0015074">
    <property type="term" value="P:DNA integration"/>
    <property type="evidence" value="ECO:0007669"/>
    <property type="project" value="InterPro"/>
</dbReference>
<comment type="similarity">
    <text evidence="1">Belongs to the 'phage' integrase family.</text>
</comment>
<dbReference type="Proteomes" id="UP000236527">
    <property type="component" value="Unassembled WGS sequence"/>
</dbReference>
<dbReference type="AlphaFoldDB" id="A0A2H6LCA8"/>
<keyword evidence="2" id="KW-0238">DNA-binding</keyword>
<dbReference type="PANTHER" id="PTHR30349:SF64">
    <property type="entry name" value="PROPHAGE INTEGRASE INTD-RELATED"/>
    <property type="match status" value="1"/>
</dbReference>
<dbReference type="SUPFAM" id="SSF56349">
    <property type="entry name" value="DNA breaking-rejoining enzymes"/>
    <property type="match status" value="1"/>
</dbReference>
<keyword evidence="3" id="KW-0233">DNA recombination</keyword>
<evidence type="ECO:0000313" key="6">
    <source>
        <dbReference type="Proteomes" id="UP000236527"/>
    </source>
</evidence>
<dbReference type="EMBL" id="BDGE01000010">
    <property type="protein sequence ID" value="GBE90849.1"/>
    <property type="molecule type" value="Genomic_DNA"/>
</dbReference>
<dbReference type="PANTHER" id="PTHR30349">
    <property type="entry name" value="PHAGE INTEGRASE-RELATED"/>
    <property type="match status" value="1"/>
</dbReference>
<dbReference type="GO" id="GO:0006310">
    <property type="term" value="P:DNA recombination"/>
    <property type="evidence" value="ECO:0007669"/>
    <property type="project" value="UniProtKB-KW"/>
</dbReference>
<dbReference type="PROSITE" id="PS51898">
    <property type="entry name" value="TYR_RECOMBINASE"/>
    <property type="match status" value="1"/>
</dbReference>
<dbReference type="InterPro" id="IPR050090">
    <property type="entry name" value="Tyrosine_recombinase_XerCD"/>
</dbReference>
<dbReference type="GO" id="GO:0003677">
    <property type="term" value="F:DNA binding"/>
    <property type="evidence" value="ECO:0007669"/>
    <property type="project" value="UniProtKB-KW"/>
</dbReference>
<keyword evidence="6" id="KW-1185">Reference proteome</keyword>
<dbReference type="RefSeq" id="WP_103123661.1">
    <property type="nucleotide sequence ID" value="NZ_DF978422.1"/>
</dbReference>
<reference evidence="6" key="1">
    <citation type="journal article" date="2018" name="Genome Announc.">
        <title>Draft Genome Sequence of the Nitrogen-Fixing and Hormogonia-Inducing Cyanobacterium Nostoc cycadae Strain WK-1, Isolated from the Coralloid Roots of Cycas revoluta.</title>
        <authorList>
            <person name="Kanesaki Y."/>
            <person name="Hirose M."/>
            <person name="Hirose Y."/>
            <person name="Fujisawa T."/>
            <person name="Nakamura Y."/>
            <person name="Watanabe S."/>
            <person name="Matsunaga S."/>
            <person name="Uchida H."/>
            <person name="Murakami A."/>
        </authorList>
    </citation>
    <scope>NUCLEOTIDE SEQUENCE [LARGE SCALE GENOMIC DNA]</scope>
    <source>
        <strain evidence="6">WK-1</strain>
    </source>
</reference>
<organism evidence="5 6">
    <name type="scientific">Nostoc cycadae WK-1</name>
    <dbReference type="NCBI Taxonomy" id="1861711"/>
    <lineage>
        <taxon>Bacteria</taxon>
        <taxon>Bacillati</taxon>
        <taxon>Cyanobacteriota</taxon>
        <taxon>Cyanophyceae</taxon>
        <taxon>Nostocales</taxon>
        <taxon>Nostocaceae</taxon>
        <taxon>Nostoc</taxon>
    </lineage>
</organism>
<dbReference type="Gene3D" id="1.10.443.10">
    <property type="entry name" value="Intergrase catalytic core"/>
    <property type="match status" value="1"/>
</dbReference>
<dbReference type="InterPro" id="IPR022000">
    <property type="entry name" value="Min27-like_integrase_DNA_bind"/>
</dbReference>
<evidence type="ECO:0000256" key="1">
    <source>
        <dbReference type="ARBA" id="ARBA00008857"/>
    </source>
</evidence>
<protein>
    <submittedName>
        <fullName evidence="5">Integrase</fullName>
    </submittedName>
</protein>
<comment type="caution">
    <text evidence="5">The sequence shown here is derived from an EMBL/GenBank/DDBJ whole genome shotgun (WGS) entry which is preliminary data.</text>
</comment>
<dbReference type="InterPro" id="IPR011010">
    <property type="entry name" value="DNA_brk_join_enz"/>
</dbReference>
<evidence type="ECO:0000256" key="2">
    <source>
        <dbReference type="ARBA" id="ARBA00023125"/>
    </source>
</evidence>
<accession>A0A2H6LCA8</accession>
<evidence type="ECO:0000313" key="5">
    <source>
        <dbReference type="EMBL" id="GBE90849.1"/>
    </source>
</evidence>
<evidence type="ECO:0000256" key="3">
    <source>
        <dbReference type="ARBA" id="ARBA00023172"/>
    </source>
</evidence>
<dbReference type="Gene3D" id="1.10.150.130">
    <property type="match status" value="1"/>
</dbReference>
<dbReference type="InterPro" id="IPR013762">
    <property type="entry name" value="Integrase-like_cat_sf"/>
</dbReference>
<gene>
    <name evidence="5" type="ORF">NCWK1_0569</name>
</gene>
<feature type="domain" description="Tyr recombinase" evidence="4">
    <location>
        <begin position="182"/>
        <end position="363"/>
    </location>
</feature>
<dbReference type="Pfam" id="PF12167">
    <property type="entry name" value="Arm-DNA-bind_2"/>
    <property type="match status" value="1"/>
</dbReference>
<dbReference type="InterPro" id="IPR010998">
    <property type="entry name" value="Integrase_recombinase_N"/>
</dbReference>